<dbReference type="Proteomes" id="UP000317036">
    <property type="component" value="Unassembled WGS sequence"/>
</dbReference>
<dbReference type="PANTHER" id="PTHR22926">
    <property type="entry name" value="PHOSPHO-N-ACETYLMURAMOYL-PENTAPEPTIDE-TRANSFERASE"/>
    <property type="match status" value="1"/>
</dbReference>
<evidence type="ECO:0000256" key="3">
    <source>
        <dbReference type="ARBA" id="ARBA00022679"/>
    </source>
</evidence>
<evidence type="ECO:0000256" key="2">
    <source>
        <dbReference type="ARBA" id="ARBA00022475"/>
    </source>
</evidence>
<feature type="transmembrane region" description="Helical" evidence="7">
    <location>
        <begin position="171"/>
        <end position="188"/>
    </location>
</feature>
<evidence type="ECO:0000256" key="1">
    <source>
        <dbReference type="ARBA" id="ARBA00004651"/>
    </source>
</evidence>
<keyword evidence="5 7" id="KW-1133">Transmembrane helix</keyword>
<keyword evidence="3" id="KW-0808">Transferase</keyword>
<evidence type="ECO:0000313" key="9">
    <source>
        <dbReference type="Proteomes" id="UP000317036"/>
    </source>
</evidence>
<dbReference type="GO" id="GO:0005886">
    <property type="term" value="C:plasma membrane"/>
    <property type="evidence" value="ECO:0007669"/>
    <property type="project" value="UniProtKB-SubCell"/>
</dbReference>
<feature type="transmembrane region" description="Helical" evidence="7">
    <location>
        <begin position="256"/>
        <end position="278"/>
    </location>
</feature>
<evidence type="ECO:0000313" key="8">
    <source>
        <dbReference type="EMBL" id="TVY11524.1"/>
    </source>
</evidence>
<evidence type="ECO:0000256" key="4">
    <source>
        <dbReference type="ARBA" id="ARBA00022692"/>
    </source>
</evidence>
<accession>A0A559KHC6</accession>
<dbReference type="GO" id="GO:0016780">
    <property type="term" value="F:phosphotransferase activity, for other substituted phosphate groups"/>
    <property type="evidence" value="ECO:0007669"/>
    <property type="project" value="InterPro"/>
</dbReference>
<dbReference type="InterPro" id="IPR000715">
    <property type="entry name" value="Glycosyl_transferase_4"/>
</dbReference>
<evidence type="ECO:0008006" key="10">
    <source>
        <dbReference type="Google" id="ProtNLM"/>
    </source>
</evidence>
<evidence type="ECO:0000256" key="7">
    <source>
        <dbReference type="SAM" id="Phobius"/>
    </source>
</evidence>
<reference evidence="8 9" key="1">
    <citation type="submission" date="2019-07" db="EMBL/GenBank/DDBJ databases">
        <authorList>
            <person name="Kim J."/>
        </authorList>
    </citation>
    <scope>NUCLEOTIDE SEQUENCE [LARGE SCALE GENOMIC DNA]</scope>
    <source>
        <strain evidence="8 9">JC52</strain>
    </source>
</reference>
<dbReference type="PANTHER" id="PTHR22926:SF3">
    <property type="entry name" value="UNDECAPRENYL-PHOSPHATE ALPHA-N-ACETYLGLUCOSAMINYL 1-PHOSPHATE TRANSFERASE"/>
    <property type="match status" value="1"/>
</dbReference>
<organism evidence="8 9">
    <name type="scientific">Paenibacillus cremeus</name>
    <dbReference type="NCBI Taxonomy" id="2163881"/>
    <lineage>
        <taxon>Bacteria</taxon>
        <taxon>Bacillati</taxon>
        <taxon>Bacillota</taxon>
        <taxon>Bacilli</taxon>
        <taxon>Bacillales</taxon>
        <taxon>Paenibacillaceae</taxon>
        <taxon>Paenibacillus</taxon>
    </lineage>
</organism>
<name>A0A559KHC6_9BACL</name>
<evidence type="ECO:0000256" key="6">
    <source>
        <dbReference type="ARBA" id="ARBA00023136"/>
    </source>
</evidence>
<feature type="transmembrane region" description="Helical" evidence="7">
    <location>
        <begin position="138"/>
        <end position="159"/>
    </location>
</feature>
<dbReference type="AlphaFoldDB" id="A0A559KHC6"/>
<protein>
    <recommendedName>
        <fullName evidence="10">Phospho-N-acetylmuramoyl-pentapeptide-transferase</fullName>
    </recommendedName>
</protein>
<dbReference type="EMBL" id="VNJI01000002">
    <property type="protein sequence ID" value="TVY11524.1"/>
    <property type="molecule type" value="Genomic_DNA"/>
</dbReference>
<proteinExistence type="predicted"/>
<comment type="subcellular location">
    <subcellularLocation>
        <location evidence="1">Cell membrane</location>
        <topology evidence="1">Multi-pass membrane protein</topology>
    </subcellularLocation>
</comment>
<dbReference type="OrthoDB" id="2679245at2"/>
<comment type="caution">
    <text evidence="8">The sequence shown here is derived from an EMBL/GenBank/DDBJ whole genome shotgun (WGS) entry which is preliminary data.</text>
</comment>
<dbReference type="GO" id="GO:0044038">
    <property type="term" value="P:cell wall macromolecule biosynthetic process"/>
    <property type="evidence" value="ECO:0007669"/>
    <property type="project" value="TreeGrafter"/>
</dbReference>
<keyword evidence="6 7" id="KW-0472">Membrane</keyword>
<feature type="transmembrane region" description="Helical" evidence="7">
    <location>
        <begin position="96"/>
        <end position="117"/>
    </location>
</feature>
<keyword evidence="2" id="KW-1003">Cell membrane</keyword>
<evidence type="ECO:0000256" key="5">
    <source>
        <dbReference type="ARBA" id="ARBA00022989"/>
    </source>
</evidence>
<feature type="transmembrane region" description="Helical" evidence="7">
    <location>
        <begin position="28"/>
        <end position="49"/>
    </location>
</feature>
<keyword evidence="4 7" id="KW-0812">Transmembrane</keyword>
<feature type="transmembrane region" description="Helical" evidence="7">
    <location>
        <begin position="200"/>
        <end position="231"/>
    </location>
</feature>
<keyword evidence="9" id="KW-1185">Reference proteome</keyword>
<feature type="transmembrane region" description="Helical" evidence="7">
    <location>
        <begin position="70"/>
        <end position="90"/>
    </location>
</feature>
<sequence length="308" mass="32862">MARLAAPGEAILCDQPNALAVLAKTGMLMGWVTWVLEVGGLFAAGALFLPRLMKFLTAHKVTDTNYHGDSIPTASGLLLLLVLLCGYFVYRLVPSVPIHVSTEYMLSLTLVGAAGLLDDLIGDKQIKGIENHWRAWRHGSASTGVVKAAVVGTASLLLFAGSGEVSGMGKLLLATGLSLLMSNGMNLLDVRPGRALKGYFLLWVPLVVGNDGKLFLGGEVLLLIGAGLLAYPDLRGKLMLGDTGAGMLGFALGASYIAYTPVYLQLVVLGVVAALHGLTWRRSLSRIIESHRWLQRLDEFGRGRIGER</sequence>
<gene>
    <name evidence="8" type="ORF">FPZ49_02150</name>
</gene>
<dbReference type="GO" id="GO:0071555">
    <property type="term" value="P:cell wall organization"/>
    <property type="evidence" value="ECO:0007669"/>
    <property type="project" value="TreeGrafter"/>
</dbReference>